<protein>
    <recommendedName>
        <fullName evidence="4">Cyclin N-terminal domain-containing protein</fullName>
    </recommendedName>
</protein>
<dbReference type="GO" id="GO:0006357">
    <property type="term" value="P:regulation of transcription by RNA polymerase II"/>
    <property type="evidence" value="ECO:0007669"/>
    <property type="project" value="InterPro"/>
</dbReference>
<dbReference type="PANTHER" id="PTHR10026">
    <property type="entry name" value="CYCLIN"/>
    <property type="match status" value="1"/>
</dbReference>
<dbReference type="OrthoDB" id="25002at2759"/>
<reference evidence="2 3" key="1">
    <citation type="journal article" date="2014" name="Genome Announc.">
        <title>Draft genome sequence of Sclerotinia borealis, a psychrophilic plant pathogenic fungus.</title>
        <authorList>
            <person name="Mardanov A.V."/>
            <person name="Beletsky A.V."/>
            <person name="Kadnikov V.V."/>
            <person name="Ignatov A.N."/>
            <person name="Ravin N.V."/>
        </authorList>
    </citation>
    <scope>NUCLEOTIDE SEQUENCE [LARGE SCALE GENOMIC DNA]</scope>
    <source>
        <strain evidence="3">F-4157</strain>
    </source>
</reference>
<feature type="compositionally biased region" description="Basic and acidic residues" evidence="1">
    <location>
        <begin position="407"/>
        <end position="416"/>
    </location>
</feature>
<dbReference type="InterPro" id="IPR036915">
    <property type="entry name" value="Cyclin-like_sf"/>
</dbReference>
<comment type="caution">
    <text evidence="2">The sequence shown here is derived from an EMBL/GenBank/DDBJ whole genome shotgun (WGS) entry which is preliminary data.</text>
</comment>
<organism evidence="2 3">
    <name type="scientific">Sclerotinia borealis (strain F-4128)</name>
    <dbReference type="NCBI Taxonomy" id="1432307"/>
    <lineage>
        <taxon>Eukaryota</taxon>
        <taxon>Fungi</taxon>
        <taxon>Dikarya</taxon>
        <taxon>Ascomycota</taxon>
        <taxon>Pezizomycotina</taxon>
        <taxon>Leotiomycetes</taxon>
        <taxon>Helotiales</taxon>
        <taxon>Sclerotiniaceae</taxon>
        <taxon>Sclerotinia</taxon>
    </lineage>
</organism>
<dbReference type="Gene3D" id="1.10.472.10">
    <property type="entry name" value="Cyclin-like"/>
    <property type="match status" value="3"/>
</dbReference>
<evidence type="ECO:0000313" key="2">
    <source>
        <dbReference type="EMBL" id="ESZ91174.1"/>
    </source>
</evidence>
<proteinExistence type="predicted"/>
<feature type="compositionally biased region" description="Basic and acidic residues" evidence="1">
    <location>
        <begin position="455"/>
        <end position="467"/>
    </location>
</feature>
<dbReference type="AlphaFoldDB" id="W9C8I4"/>
<dbReference type="CDD" id="cd20546">
    <property type="entry name" value="CYCLIN_SpCG1C_ScCTK2-like_rpt2"/>
    <property type="match status" value="1"/>
</dbReference>
<dbReference type="EMBL" id="AYSA01000533">
    <property type="protein sequence ID" value="ESZ91174.1"/>
    <property type="molecule type" value="Genomic_DNA"/>
</dbReference>
<evidence type="ECO:0008006" key="4">
    <source>
        <dbReference type="Google" id="ProtNLM"/>
    </source>
</evidence>
<feature type="compositionally biased region" description="Polar residues" evidence="1">
    <location>
        <begin position="358"/>
        <end position="368"/>
    </location>
</feature>
<dbReference type="SUPFAM" id="SSF47954">
    <property type="entry name" value="Cyclin-like"/>
    <property type="match status" value="2"/>
</dbReference>
<dbReference type="HOGENOM" id="CLU_022000_7_1_1"/>
<feature type="compositionally biased region" description="Basic and acidic residues" evidence="1">
    <location>
        <begin position="425"/>
        <end position="437"/>
    </location>
</feature>
<keyword evidence="3" id="KW-1185">Reference proteome</keyword>
<dbReference type="GO" id="GO:0016538">
    <property type="term" value="F:cyclin-dependent protein serine/threonine kinase regulator activity"/>
    <property type="evidence" value="ECO:0007669"/>
    <property type="project" value="InterPro"/>
</dbReference>
<feature type="region of interest" description="Disordered" evidence="1">
    <location>
        <begin position="233"/>
        <end position="467"/>
    </location>
</feature>
<evidence type="ECO:0000256" key="1">
    <source>
        <dbReference type="SAM" id="MobiDB-lite"/>
    </source>
</evidence>
<feature type="compositionally biased region" description="Basic and acidic residues" evidence="1">
    <location>
        <begin position="369"/>
        <end position="381"/>
    </location>
</feature>
<feature type="compositionally biased region" description="Basic and acidic residues" evidence="1">
    <location>
        <begin position="290"/>
        <end position="302"/>
    </location>
</feature>
<dbReference type="Proteomes" id="UP000019487">
    <property type="component" value="Unassembled WGS sequence"/>
</dbReference>
<evidence type="ECO:0000313" key="3">
    <source>
        <dbReference type="Proteomes" id="UP000019487"/>
    </source>
</evidence>
<name>W9C8I4_SCLBF</name>
<gene>
    <name evidence="2" type="ORF">SBOR_8439</name>
</gene>
<dbReference type="STRING" id="1432307.W9C8I4"/>
<feature type="compositionally biased region" description="Low complexity" evidence="1">
    <location>
        <begin position="311"/>
        <end position="325"/>
    </location>
</feature>
<accession>W9C8I4</accession>
<feature type="compositionally biased region" description="Polar residues" evidence="1">
    <location>
        <begin position="261"/>
        <end position="288"/>
    </location>
</feature>
<dbReference type="InterPro" id="IPR043198">
    <property type="entry name" value="Cyclin/Ssn8"/>
</dbReference>
<sequence>MPAKAFDQWLFTEAELKATPSILEGLSPEEERTRRAKGVSFMSSIGNMLHVPMTTEIAATALFLATKTEETIRGTKPFIFACIKVAQKNPKLEVDASSKEYWRWRDSILMYEELMLELLCFDLSAPSPLKYLVNFFEELTAVGIDSVIIKELRNYTWALICDTHHSILGLMTTPRIIAITTLLLAATAKKCEIPQINGKDWWEHLGGSEPRIVEAGLFLHKFLSNSPFQFTDQDQPGSAAAKYLHASSGKEEHSSDDAAANSEQTQSQNGNGHVHENGTNGSDSNSQPDPELHNDQPSEKAENSQSESKPRTSSTSDDTRPSPTSLSEDKPDDSMVSGTDDAPLKAAANDLSSHHQIRSANDVLSNIDSDTKSSPKRKADEQIEEAPLAKRAKREDTSFEAAQDDPEPSHEGKALSEDGQGSVQVDKDHATKDHDSDSEIDSETVLAKPEAGVSAEEKHEERGLEQQ</sequence>